<keyword evidence="2" id="KW-1185">Reference proteome</keyword>
<evidence type="ECO:0000313" key="1">
    <source>
        <dbReference type="EMBL" id="CAL1696931.1"/>
    </source>
</evidence>
<sequence length="336" mass="37036">MIITLVTTTDSGLEDDATIAFTVSPHTSEPFANSTVPIAWKQVLTFHADEGSEVQVELNPIRRITVVTTHAGRHPAQRFVTYSDKGAGLGVCTRVFCFDGFDSRRSQPNHYASYMGAGQWSSDSIFNLAPNTSFAINRDQDEHIFSVGSSSTKTQFEPMMLLPSLKYKQGVIFQFPSSIQAYKVDSTCVVGQILTNLGPGLFTRDGSPAPLDTQNLKTDVSYRLYNRADGSLGLQTIHSHPIRLPQSTLPNMDTIAMSPKFLEELVTPPRTPPPSRLPSPSNGIFGRATRFLDPLHTPPRTPQTQLSPSLQPTITAPTTFLEPLPSPTHEMIRFYE</sequence>
<evidence type="ECO:0000313" key="2">
    <source>
        <dbReference type="Proteomes" id="UP001497453"/>
    </source>
</evidence>
<organism evidence="1 2">
    <name type="scientific">Somion occarium</name>
    <dbReference type="NCBI Taxonomy" id="3059160"/>
    <lineage>
        <taxon>Eukaryota</taxon>
        <taxon>Fungi</taxon>
        <taxon>Dikarya</taxon>
        <taxon>Basidiomycota</taxon>
        <taxon>Agaricomycotina</taxon>
        <taxon>Agaricomycetes</taxon>
        <taxon>Polyporales</taxon>
        <taxon>Cerrenaceae</taxon>
        <taxon>Somion</taxon>
    </lineage>
</organism>
<accession>A0ABP1CMK2</accession>
<gene>
    <name evidence="1" type="ORF">GFSPODELE1_LOCUS1410</name>
</gene>
<dbReference type="Proteomes" id="UP001497453">
    <property type="component" value="Chromosome 1"/>
</dbReference>
<dbReference type="EMBL" id="OZ037944">
    <property type="protein sequence ID" value="CAL1696931.1"/>
    <property type="molecule type" value="Genomic_DNA"/>
</dbReference>
<name>A0ABP1CMK2_9APHY</name>
<reference evidence="2" key="1">
    <citation type="submission" date="2024-04" db="EMBL/GenBank/DDBJ databases">
        <authorList>
            <person name="Shaw F."/>
            <person name="Minotto A."/>
        </authorList>
    </citation>
    <scope>NUCLEOTIDE SEQUENCE [LARGE SCALE GENOMIC DNA]</scope>
</reference>
<proteinExistence type="predicted"/>
<protein>
    <submittedName>
        <fullName evidence="1">Uncharacterized protein</fullName>
    </submittedName>
</protein>